<accession>A0AAV5GTP4</accession>
<feature type="region of interest" description="Disordered" evidence="2">
    <location>
        <begin position="503"/>
        <end position="545"/>
    </location>
</feature>
<name>A0AAV5GTP4_9BASI</name>
<comment type="similarity">
    <text evidence="1">Belongs to the CBF/MAK21 family.</text>
</comment>
<feature type="region of interest" description="Disordered" evidence="2">
    <location>
        <begin position="587"/>
        <end position="630"/>
    </location>
</feature>
<dbReference type="InterPro" id="IPR005612">
    <property type="entry name" value="CCAAT-binding_factor"/>
</dbReference>
<keyword evidence="5" id="KW-1185">Reference proteome</keyword>
<dbReference type="PANTHER" id="PTHR12048:SF0">
    <property type="entry name" value="CCAAT_ENHANCER-BINDING PROTEIN ZETA"/>
    <property type="match status" value="1"/>
</dbReference>
<proteinExistence type="inferred from homology"/>
<reference evidence="4 5" key="1">
    <citation type="submission" date="2021-12" db="EMBL/GenBank/DDBJ databases">
        <title>High titer production of polyol ester of fatty acids by Rhodotorula paludigena BS15 towards product separation-free biomass refinery.</title>
        <authorList>
            <person name="Mano J."/>
            <person name="Ono H."/>
            <person name="Tanaka T."/>
            <person name="Naito K."/>
            <person name="Sushida H."/>
            <person name="Ike M."/>
            <person name="Tokuyasu K."/>
            <person name="Kitaoka M."/>
        </authorList>
    </citation>
    <scope>NUCLEOTIDE SEQUENCE [LARGE SCALE GENOMIC DNA]</scope>
    <source>
        <strain evidence="4 5">BS15</strain>
    </source>
</reference>
<comment type="caution">
    <text evidence="4">The sequence shown here is derived from an EMBL/GenBank/DDBJ whole genome shotgun (WGS) entry which is preliminary data.</text>
</comment>
<evidence type="ECO:0000313" key="4">
    <source>
        <dbReference type="EMBL" id="GJN91988.1"/>
    </source>
</evidence>
<feature type="compositionally biased region" description="Basic and acidic residues" evidence="2">
    <location>
        <begin position="587"/>
        <end position="605"/>
    </location>
</feature>
<feature type="region of interest" description="Disordered" evidence="2">
    <location>
        <begin position="949"/>
        <end position="1141"/>
    </location>
</feature>
<evidence type="ECO:0000313" key="5">
    <source>
        <dbReference type="Proteomes" id="UP001342314"/>
    </source>
</evidence>
<dbReference type="SUPFAM" id="SSF48371">
    <property type="entry name" value="ARM repeat"/>
    <property type="match status" value="1"/>
</dbReference>
<feature type="compositionally biased region" description="Low complexity" evidence="2">
    <location>
        <begin position="503"/>
        <end position="512"/>
    </location>
</feature>
<feature type="compositionally biased region" description="Low complexity" evidence="2">
    <location>
        <begin position="973"/>
        <end position="989"/>
    </location>
</feature>
<feature type="region of interest" description="Disordered" evidence="2">
    <location>
        <begin position="1"/>
        <end position="100"/>
    </location>
</feature>
<feature type="compositionally biased region" description="Acidic residues" evidence="2">
    <location>
        <begin position="1065"/>
        <end position="1129"/>
    </location>
</feature>
<evidence type="ECO:0000256" key="1">
    <source>
        <dbReference type="ARBA" id="ARBA00007797"/>
    </source>
</evidence>
<gene>
    <name evidence="4" type="ORF">Rhopal_005016-T1</name>
</gene>
<feature type="compositionally biased region" description="Acidic residues" evidence="2">
    <location>
        <begin position="1002"/>
        <end position="1015"/>
    </location>
</feature>
<feature type="compositionally biased region" description="Basic and acidic residues" evidence="2">
    <location>
        <begin position="158"/>
        <end position="196"/>
    </location>
</feature>
<feature type="compositionally biased region" description="Low complexity" evidence="2">
    <location>
        <begin position="11"/>
        <end position="25"/>
    </location>
</feature>
<feature type="compositionally biased region" description="Acidic residues" evidence="2">
    <location>
        <begin position="69"/>
        <end position="89"/>
    </location>
</feature>
<dbReference type="PANTHER" id="PTHR12048">
    <property type="entry name" value="CCAAT-BINDING FACTOR-RELATED"/>
    <property type="match status" value="1"/>
</dbReference>
<feature type="region of interest" description="Disordered" evidence="2">
    <location>
        <begin position="261"/>
        <end position="280"/>
    </location>
</feature>
<feature type="domain" description="CCAAT-binding factor" evidence="3">
    <location>
        <begin position="678"/>
        <end position="843"/>
    </location>
</feature>
<sequence length="1170" mass="126972">MAPNPYVKALAPGSAAAAGGSPAAASKRKERRKSASTGTTAADSPAKGKGKARADDSALRAEILALGGAEDDLDLLDGVDSESEVEGDEPAGASKGDAGLLKDLRSFVKGLDFSAAGASAPADEDEEVEGASDDEKDDEDAAEEEQDEPVEPVAPKPVVEEVKEKKESKVEREARRKLEREAAKEAERQEKEEKVVAKLEKRVAKLEGGKSPWIIDPTPHWYAVPTVTPSPTATRPKPELVTSMLARGQALLQKENDLYSSSLDPKASKHGAPPPPNGLAKSDQVFIQQILSSGTSSDRISALLLLISSSPLHTTSYLEQLAALTRKKSRDESLKAMRGLVDWFRGEGGGSPSRKLRYFADQPTLPTVAAAYEALEKKGKKAVDEFEGLTNEDVERCLVLFAYEDWFKRWFFQILQALEQMSVDPLPHPRTQAVMHLSNLLRDKPEQEGNILRLLVNKLGDTNRSIASKTSHHLLQTVQSHPGMTPMLVREVSALVLRPRSSLPAAPAASSSGHVRFGGDDEDDKKKKKKKASAPTATPKDSARDNARYYGVTTLNQIMLKKEQGEVAGKMVDVYFEVFSDVLGRLPDKDEDKGADGSAGEEDKPKGKKRARGGDKGAKKGKQEPPQDAVNDVDSKLIAAVLTGINRAFPFAKLDDEAFQRRLDTLFRITHTSTFNVSIQALLLIYHVSSAKREVSDRFYRALYASLHDPRLVHSSKQALYLNLVFRATKQDKDVNRVAAFVKRLIQILGTMETTFVLGALYIVGELLATVTGLRTLLTVPEKTKLATVAEASKAAGADADERATDRYDGRKREPRFAHAENSCLWELTPLLTHYHPTVASYASSLLAGDSLSAASDLEQYSLAAFLDRFVYREGKKTATSRGASMMQSGLAGQDQSGRVTLVKGGAKARGEGAVNSDQFRRRNVHDVPVDQVFFHKFFTSKAALEGTKAASASKRKARRGGGSDDDDDELAGSDAESISDAAGDADGAGFDEDQLAAAMGNDDEEEEETDEELEREIWREMKRTMPREKGDSDLDLGDDDDDDEDGDEDADMDDAGDLAQYDYTDSEEEEEGAGAGDDEPFVSAFPDEDAQEGDGDDDGFLEEDDDVFASDEDLPLAGGDSDDDDDEAAPAGKKANKKRKLKHLPTFASAEDYAHLLGGADDDDDDEDV</sequence>
<organism evidence="4 5">
    <name type="scientific">Rhodotorula paludigena</name>
    <dbReference type="NCBI Taxonomy" id="86838"/>
    <lineage>
        <taxon>Eukaryota</taxon>
        <taxon>Fungi</taxon>
        <taxon>Dikarya</taxon>
        <taxon>Basidiomycota</taxon>
        <taxon>Pucciniomycotina</taxon>
        <taxon>Microbotryomycetes</taxon>
        <taxon>Sporidiobolales</taxon>
        <taxon>Sporidiobolaceae</taxon>
        <taxon>Rhodotorula</taxon>
    </lineage>
</organism>
<feature type="compositionally biased region" description="Acidic residues" evidence="2">
    <location>
        <begin position="122"/>
        <end position="150"/>
    </location>
</feature>
<dbReference type="EMBL" id="BQKY01000010">
    <property type="protein sequence ID" value="GJN91988.1"/>
    <property type="molecule type" value="Genomic_DNA"/>
</dbReference>
<feature type="compositionally biased region" description="Basic and acidic residues" evidence="2">
    <location>
        <begin position="1016"/>
        <end position="1033"/>
    </location>
</feature>
<dbReference type="GO" id="GO:0005634">
    <property type="term" value="C:nucleus"/>
    <property type="evidence" value="ECO:0007669"/>
    <property type="project" value="UniProtKB-ARBA"/>
</dbReference>
<dbReference type="InterPro" id="IPR040155">
    <property type="entry name" value="CEBPZ/Mak21-like"/>
</dbReference>
<feature type="compositionally biased region" description="Acidic residues" evidence="2">
    <location>
        <begin position="1034"/>
        <end position="1057"/>
    </location>
</feature>
<feature type="region of interest" description="Disordered" evidence="2">
    <location>
        <begin position="115"/>
        <end position="196"/>
    </location>
</feature>
<dbReference type="Pfam" id="PF03914">
    <property type="entry name" value="CBF"/>
    <property type="match status" value="1"/>
</dbReference>
<dbReference type="InterPro" id="IPR016024">
    <property type="entry name" value="ARM-type_fold"/>
</dbReference>
<evidence type="ECO:0000256" key="2">
    <source>
        <dbReference type="SAM" id="MobiDB-lite"/>
    </source>
</evidence>
<dbReference type="AlphaFoldDB" id="A0AAV5GTP4"/>
<protein>
    <recommendedName>
        <fullName evidence="3">CCAAT-binding factor domain-containing protein</fullName>
    </recommendedName>
</protein>
<feature type="compositionally biased region" description="Basic and acidic residues" evidence="2">
    <location>
        <begin position="612"/>
        <end position="625"/>
    </location>
</feature>
<dbReference type="Proteomes" id="UP001342314">
    <property type="component" value="Unassembled WGS sequence"/>
</dbReference>
<evidence type="ECO:0000259" key="3">
    <source>
        <dbReference type="Pfam" id="PF03914"/>
    </source>
</evidence>